<dbReference type="AlphaFoldDB" id="A0A8D9HI04"/>
<gene>
    <name evidence="4" type="ORF">BRAPAZ1V2_A08P17500.2</name>
</gene>
<dbReference type="Proteomes" id="UP000694005">
    <property type="component" value="Chromosome A08"/>
</dbReference>
<reference evidence="4 5" key="1">
    <citation type="submission" date="2021-07" db="EMBL/GenBank/DDBJ databases">
        <authorList>
            <consortium name="Genoscope - CEA"/>
            <person name="William W."/>
        </authorList>
    </citation>
    <scope>NUCLEOTIDE SEQUENCE [LARGE SCALE GENOMIC DNA]</scope>
</reference>
<keyword evidence="2" id="KW-0677">Repeat</keyword>
<dbReference type="Pfam" id="PF20160">
    <property type="entry name" value="C-JID"/>
    <property type="match status" value="1"/>
</dbReference>
<feature type="domain" description="C-JID" evidence="3">
    <location>
        <begin position="67"/>
        <end position="112"/>
    </location>
</feature>
<sequence length="158" mass="17810">MHKAGFTPTVPDSLQIIDAENCESLERLNCSFYSTKLTELSFVNCFKLNQEARDLIVKTSTEEYAVFPGETVPAYYFSYRATGSSVSMKLNGFDTHFPTSLGFKACLLLVTKPDDVDADDGWDPYIYYCIKDKLMVSRLTRDVVLCAGNCLHNQSIWS</sequence>
<evidence type="ECO:0000256" key="1">
    <source>
        <dbReference type="ARBA" id="ARBA00022614"/>
    </source>
</evidence>
<evidence type="ECO:0000259" key="3">
    <source>
        <dbReference type="Pfam" id="PF20160"/>
    </source>
</evidence>
<keyword evidence="1" id="KW-0433">Leucine-rich repeat</keyword>
<dbReference type="InterPro" id="IPR045344">
    <property type="entry name" value="C-JID"/>
</dbReference>
<dbReference type="Gramene" id="A08p17500.2_BraZ1">
    <property type="protein sequence ID" value="A08p17500.2_BraZ1.CDS.1"/>
    <property type="gene ID" value="A08g17500.2_BraZ1"/>
</dbReference>
<evidence type="ECO:0000313" key="4">
    <source>
        <dbReference type="EMBL" id="CAG7898084.1"/>
    </source>
</evidence>
<evidence type="ECO:0000256" key="2">
    <source>
        <dbReference type="ARBA" id="ARBA00022737"/>
    </source>
</evidence>
<name>A0A8D9HI04_BRACM</name>
<evidence type="ECO:0000313" key="5">
    <source>
        <dbReference type="Proteomes" id="UP000694005"/>
    </source>
</evidence>
<accession>A0A8D9HI04</accession>
<proteinExistence type="predicted"/>
<protein>
    <recommendedName>
        <fullName evidence="3">C-JID domain-containing protein</fullName>
    </recommendedName>
</protein>
<organism evidence="4 5">
    <name type="scientific">Brassica campestris</name>
    <name type="common">Field mustard</name>
    <dbReference type="NCBI Taxonomy" id="3711"/>
    <lineage>
        <taxon>Eukaryota</taxon>
        <taxon>Viridiplantae</taxon>
        <taxon>Streptophyta</taxon>
        <taxon>Embryophyta</taxon>
        <taxon>Tracheophyta</taxon>
        <taxon>Spermatophyta</taxon>
        <taxon>Magnoliopsida</taxon>
        <taxon>eudicotyledons</taxon>
        <taxon>Gunneridae</taxon>
        <taxon>Pentapetalae</taxon>
        <taxon>rosids</taxon>
        <taxon>malvids</taxon>
        <taxon>Brassicales</taxon>
        <taxon>Brassicaceae</taxon>
        <taxon>Brassiceae</taxon>
        <taxon>Brassica</taxon>
    </lineage>
</organism>
<dbReference type="EMBL" id="LS974624">
    <property type="protein sequence ID" value="CAG7898084.1"/>
    <property type="molecule type" value="Genomic_DNA"/>
</dbReference>